<dbReference type="InterPro" id="IPR036086">
    <property type="entry name" value="ParB/Sulfiredoxin_sf"/>
</dbReference>
<keyword evidence="2" id="KW-1185">Reference proteome</keyword>
<dbReference type="SUPFAM" id="SSF110849">
    <property type="entry name" value="ParB/Sulfiredoxin"/>
    <property type="match status" value="1"/>
</dbReference>
<reference evidence="2" key="1">
    <citation type="journal article" date="2019" name="Int. J. Syst. Evol. Microbiol.">
        <title>The Global Catalogue of Microorganisms (GCM) 10K type strain sequencing project: providing services to taxonomists for standard genome sequencing and annotation.</title>
        <authorList>
            <consortium name="The Broad Institute Genomics Platform"/>
            <consortium name="The Broad Institute Genome Sequencing Center for Infectious Disease"/>
            <person name="Wu L."/>
            <person name="Ma J."/>
        </authorList>
    </citation>
    <scope>NUCLEOTIDE SEQUENCE [LARGE SCALE GENOMIC DNA]</scope>
    <source>
        <strain evidence="2">CCUG 60524</strain>
    </source>
</reference>
<sequence>MSSNKGLLKPRRLSVPLPEIDTDYGRFQFRSLDITQCHVAALADVLKREQSLDRLDLWQDADGRLLVLDGHHRLAAYRQYGWTKKVPVVVHYFTEAEAKLFAVKANAKAKLQMSPQEQADSAWTLTVH</sequence>
<organism evidence="1 2">
    <name type="scientific">Tropicimonas aquimaris</name>
    <dbReference type="NCBI Taxonomy" id="914152"/>
    <lineage>
        <taxon>Bacteria</taxon>
        <taxon>Pseudomonadati</taxon>
        <taxon>Pseudomonadota</taxon>
        <taxon>Alphaproteobacteria</taxon>
        <taxon>Rhodobacterales</taxon>
        <taxon>Roseobacteraceae</taxon>
        <taxon>Tropicimonas</taxon>
    </lineage>
</organism>
<protein>
    <submittedName>
        <fullName evidence="1">ParB N-terminal domain-containing protein</fullName>
    </submittedName>
</protein>
<dbReference type="Gene3D" id="3.90.1530.10">
    <property type="entry name" value="Conserved hypothetical protein from pyrococcus furiosus pfu- 392566-001, ParB domain"/>
    <property type="match status" value="1"/>
</dbReference>
<accession>A0ABW3IQH5</accession>
<comment type="caution">
    <text evidence="1">The sequence shown here is derived from an EMBL/GenBank/DDBJ whole genome shotgun (WGS) entry which is preliminary data.</text>
</comment>
<name>A0ABW3IQH5_9RHOB</name>
<dbReference type="EMBL" id="JBHTJT010000009">
    <property type="protein sequence ID" value="MFD0979978.1"/>
    <property type="molecule type" value="Genomic_DNA"/>
</dbReference>
<proteinExistence type="predicted"/>
<dbReference type="Proteomes" id="UP001597108">
    <property type="component" value="Unassembled WGS sequence"/>
</dbReference>
<evidence type="ECO:0000313" key="2">
    <source>
        <dbReference type="Proteomes" id="UP001597108"/>
    </source>
</evidence>
<gene>
    <name evidence="1" type="ORF">ACFQ2S_09965</name>
</gene>
<dbReference type="RefSeq" id="WP_386074317.1">
    <property type="nucleotide sequence ID" value="NZ_JBHTJT010000009.1"/>
</dbReference>
<evidence type="ECO:0000313" key="1">
    <source>
        <dbReference type="EMBL" id="MFD0979978.1"/>
    </source>
</evidence>